<keyword evidence="14" id="KW-1185">Reference proteome</keyword>
<comment type="similarity">
    <text evidence="2 10">Belongs to the major facilitator superfamily. Sugar transporter (TC 2.A.1.1) family.</text>
</comment>
<feature type="domain" description="Major facilitator superfamily (MFS) profile" evidence="12">
    <location>
        <begin position="24"/>
        <end position="485"/>
    </location>
</feature>
<keyword evidence="6 11" id="KW-1133">Transmembrane helix</keyword>
<dbReference type="InterPro" id="IPR020846">
    <property type="entry name" value="MFS_dom"/>
</dbReference>
<keyword evidence="5" id="KW-0672">Quinate metabolism</keyword>
<dbReference type="FunFam" id="1.20.1250.20:FF:000026">
    <property type="entry name" value="MFS quinate transporter QutD"/>
    <property type="match status" value="1"/>
</dbReference>
<organism evidence="13 14">
    <name type="scientific">Hypholoma sublateritium (strain FD-334 SS-4)</name>
    <dbReference type="NCBI Taxonomy" id="945553"/>
    <lineage>
        <taxon>Eukaryota</taxon>
        <taxon>Fungi</taxon>
        <taxon>Dikarya</taxon>
        <taxon>Basidiomycota</taxon>
        <taxon>Agaricomycotina</taxon>
        <taxon>Agaricomycetes</taxon>
        <taxon>Agaricomycetidae</taxon>
        <taxon>Agaricales</taxon>
        <taxon>Agaricineae</taxon>
        <taxon>Strophariaceae</taxon>
        <taxon>Hypholoma</taxon>
    </lineage>
</organism>
<feature type="transmembrane region" description="Helical" evidence="11">
    <location>
        <begin position="159"/>
        <end position="181"/>
    </location>
</feature>
<feature type="transmembrane region" description="Helical" evidence="11">
    <location>
        <begin position="385"/>
        <end position="403"/>
    </location>
</feature>
<dbReference type="PANTHER" id="PTHR48022">
    <property type="entry name" value="PLASTIDIC GLUCOSE TRANSPORTER 4"/>
    <property type="match status" value="1"/>
</dbReference>
<feature type="transmembrane region" description="Helical" evidence="11">
    <location>
        <begin position="457"/>
        <end position="481"/>
    </location>
</feature>
<dbReference type="InterPro" id="IPR005828">
    <property type="entry name" value="MFS_sugar_transport-like"/>
</dbReference>
<name>A0A0D2LDL4_HYPSF</name>
<dbReference type="AlphaFoldDB" id="A0A0D2LDL4"/>
<dbReference type="OrthoDB" id="508119at2759"/>
<dbReference type="PROSITE" id="PS50850">
    <property type="entry name" value="MFS"/>
    <property type="match status" value="1"/>
</dbReference>
<evidence type="ECO:0000313" key="13">
    <source>
        <dbReference type="EMBL" id="KJA25517.1"/>
    </source>
</evidence>
<evidence type="ECO:0000256" key="9">
    <source>
        <dbReference type="ARBA" id="ARBA00049119"/>
    </source>
</evidence>
<comment type="catalytic activity">
    <reaction evidence="9">
        <text>myo-inositol(out) + H(+)(out) = myo-inositol(in) + H(+)(in)</text>
        <dbReference type="Rhea" id="RHEA:60364"/>
        <dbReference type="ChEBI" id="CHEBI:15378"/>
        <dbReference type="ChEBI" id="CHEBI:17268"/>
    </reaction>
</comment>
<reference evidence="14" key="1">
    <citation type="submission" date="2014-04" db="EMBL/GenBank/DDBJ databases">
        <title>Evolutionary Origins and Diversification of the Mycorrhizal Mutualists.</title>
        <authorList>
            <consortium name="DOE Joint Genome Institute"/>
            <consortium name="Mycorrhizal Genomics Consortium"/>
            <person name="Kohler A."/>
            <person name="Kuo A."/>
            <person name="Nagy L.G."/>
            <person name="Floudas D."/>
            <person name="Copeland A."/>
            <person name="Barry K.W."/>
            <person name="Cichocki N."/>
            <person name="Veneault-Fourrey C."/>
            <person name="LaButti K."/>
            <person name="Lindquist E.A."/>
            <person name="Lipzen A."/>
            <person name="Lundell T."/>
            <person name="Morin E."/>
            <person name="Murat C."/>
            <person name="Riley R."/>
            <person name="Ohm R."/>
            <person name="Sun H."/>
            <person name="Tunlid A."/>
            <person name="Henrissat B."/>
            <person name="Grigoriev I.V."/>
            <person name="Hibbett D.S."/>
            <person name="Martin F."/>
        </authorList>
    </citation>
    <scope>NUCLEOTIDE SEQUENCE [LARGE SCALE GENOMIC DNA]</scope>
    <source>
        <strain evidence="14">FD-334 SS-4</strain>
    </source>
</reference>
<dbReference type="InterPro" id="IPR050360">
    <property type="entry name" value="MFS_Sugar_Transporters"/>
</dbReference>
<proteinExistence type="inferred from homology"/>
<evidence type="ECO:0000256" key="11">
    <source>
        <dbReference type="SAM" id="Phobius"/>
    </source>
</evidence>
<dbReference type="EMBL" id="KN817531">
    <property type="protein sequence ID" value="KJA25517.1"/>
    <property type="molecule type" value="Genomic_DNA"/>
</dbReference>
<evidence type="ECO:0000256" key="10">
    <source>
        <dbReference type="RuleBase" id="RU003346"/>
    </source>
</evidence>
<feature type="transmembrane region" description="Helical" evidence="11">
    <location>
        <begin position="61"/>
        <end position="85"/>
    </location>
</feature>
<keyword evidence="4 11" id="KW-0812">Transmembrane</keyword>
<gene>
    <name evidence="13" type="ORF">HYPSUDRAFT_199669</name>
</gene>
<feature type="transmembrane region" description="Helical" evidence="11">
    <location>
        <begin position="21"/>
        <end position="41"/>
    </location>
</feature>
<dbReference type="GO" id="GO:0016020">
    <property type="term" value="C:membrane"/>
    <property type="evidence" value="ECO:0007669"/>
    <property type="project" value="UniProtKB-SubCell"/>
</dbReference>
<dbReference type="PROSITE" id="PS00216">
    <property type="entry name" value="SUGAR_TRANSPORT_1"/>
    <property type="match status" value="1"/>
</dbReference>
<keyword evidence="7 11" id="KW-0472">Membrane</keyword>
<dbReference type="Gene3D" id="1.20.1250.20">
    <property type="entry name" value="MFS general substrate transporter like domains"/>
    <property type="match status" value="1"/>
</dbReference>
<evidence type="ECO:0000256" key="3">
    <source>
        <dbReference type="ARBA" id="ARBA00022448"/>
    </source>
</evidence>
<evidence type="ECO:0000259" key="12">
    <source>
        <dbReference type="PROSITE" id="PS50850"/>
    </source>
</evidence>
<feature type="transmembrane region" description="Helical" evidence="11">
    <location>
        <begin position="434"/>
        <end position="451"/>
    </location>
</feature>
<feature type="transmembrane region" description="Helical" evidence="11">
    <location>
        <begin position="285"/>
        <end position="306"/>
    </location>
</feature>
<feature type="transmembrane region" description="Helical" evidence="11">
    <location>
        <begin position="326"/>
        <end position="345"/>
    </location>
</feature>
<evidence type="ECO:0000313" key="14">
    <source>
        <dbReference type="Proteomes" id="UP000054270"/>
    </source>
</evidence>
<evidence type="ECO:0000256" key="5">
    <source>
        <dbReference type="ARBA" id="ARBA00022911"/>
    </source>
</evidence>
<dbReference type="InterPro" id="IPR003663">
    <property type="entry name" value="Sugar/inositol_transpt"/>
</dbReference>
<evidence type="ECO:0000256" key="8">
    <source>
        <dbReference type="ARBA" id="ARBA00043213"/>
    </source>
</evidence>
<evidence type="ECO:0000256" key="1">
    <source>
        <dbReference type="ARBA" id="ARBA00004141"/>
    </source>
</evidence>
<keyword evidence="3 10" id="KW-0813">Transport</keyword>
<dbReference type="SUPFAM" id="SSF103473">
    <property type="entry name" value="MFS general substrate transporter"/>
    <property type="match status" value="1"/>
</dbReference>
<dbReference type="OMA" id="QVENLEW"/>
<evidence type="ECO:0000256" key="4">
    <source>
        <dbReference type="ARBA" id="ARBA00022692"/>
    </source>
</evidence>
<dbReference type="InterPro" id="IPR036259">
    <property type="entry name" value="MFS_trans_sf"/>
</dbReference>
<feature type="transmembrane region" description="Helical" evidence="11">
    <location>
        <begin position="97"/>
        <end position="118"/>
    </location>
</feature>
<dbReference type="PROSITE" id="PS00217">
    <property type="entry name" value="SUGAR_TRANSPORT_2"/>
    <property type="match status" value="1"/>
</dbReference>
<dbReference type="PANTHER" id="PTHR48022:SF34">
    <property type="entry name" value="MAJOR FACILITATOR SUPERFAMILY (MFS) PROFILE DOMAIN-CONTAINING PROTEIN-RELATED"/>
    <property type="match status" value="1"/>
</dbReference>
<dbReference type="InterPro" id="IPR005829">
    <property type="entry name" value="Sugar_transporter_CS"/>
</dbReference>
<dbReference type="GO" id="GO:0005351">
    <property type="term" value="F:carbohydrate:proton symporter activity"/>
    <property type="evidence" value="ECO:0007669"/>
    <property type="project" value="TreeGrafter"/>
</dbReference>
<dbReference type="Pfam" id="PF00083">
    <property type="entry name" value="Sugar_tr"/>
    <property type="match status" value="1"/>
</dbReference>
<feature type="transmembrane region" description="Helical" evidence="11">
    <location>
        <begin position="193"/>
        <end position="214"/>
    </location>
</feature>
<dbReference type="Proteomes" id="UP000054270">
    <property type="component" value="Unassembled WGS sequence"/>
</dbReference>
<protein>
    <recommendedName>
        <fullName evidence="8">Quinate transporter</fullName>
    </recommendedName>
</protein>
<accession>A0A0D2LDL4</accession>
<sequence length="548" mass="60105">MVNLRVIEDRPTPKEVYNWRIYFSASVAAFAAVMIGYSAFIGTSISLASFKDEFGLENDSAAKLATISANILSVYQAGAFFGAFAGYPIGYYLGRRWGLMVTGLVFCVGALIQCVANHKTGLGIMYAGRVIVGFCIGIASNLAPIYISEVSPAAIRGRLIGLYELGWQIGAVVGFFINYGINKHIPQSNKQWIISFAVQLIPGGLLCIGTLFIAESPRWLASRDRTDQALRNLAYMRSLPEDSKYVREEFDDICSALATDRAKAGTGFVAPITSLLRSASLLRRLAVCIAIFACQNGTGINAINYYSPTIFKSIGVTGTSASLLTTGVYGIIKFLGALVWLLVLVDRFGRRGLLLVGSVGGAIAMYYIGAYIAIARPAEHVSDTLSPGGISAMAFFYLWTCFYGPTWNGEFVRCTPWVVAAEVFPQHVRPASQAFVAASNWLFAFIIARFTPQMFLAMSYGVYIFFATFMIFSIAFVYFVLPESRQVPLERMNELFAPGVKPWKAHAIVMNRTRDERMADEGSVDQVASLSDLDRKIDEVNVEEYRGA</sequence>
<evidence type="ECO:0000256" key="6">
    <source>
        <dbReference type="ARBA" id="ARBA00022989"/>
    </source>
</evidence>
<comment type="subcellular location">
    <subcellularLocation>
        <location evidence="1">Membrane</location>
        <topology evidence="1">Multi-pass membrane protein</topology>
    </subcellularLocation>
</comment>
<evidence type="ECO:0000256" key="7">
    <source>
        <dbReference type="ARBA" id="ARBA00023136"/>
    </source>
</evidence>
<feature type="transmembrane region" description="Helical" evidence="11">
    <location>
        <begin position="352"/>
        <end position="373"/>
    </location>
</feature>
<dbReference type="STRING" id="945553.A0A0D2LDL4"/>
<feature type="transmembrane region" description="Helical" evidence="11">
    <location>
        <begin position="124"/>
        <end position="147"/>
    </location>
</feature>
<dbReference type="NCBIfam" id="TIGR00879">
    <property type="entry name" value="SP"/>
    <property type="match status" value="1"/>
</dbReference>
<evidence type="ECO:0000256" key="2">
    <source>
        <dbReference type="ARBA" id="ARBA00010992"/>
    </source>
</evidence>